<evidence type="ECO:0008006" key="3">
    <source>
        <dbReference type="Google" id="ProtNLM"/>
    </source>
</evidence>
<name>A0ABP0UY60_9BRYO</name>
<reference evidence="1" key="1">
    <citation type="submission" date="2024-02" db="EMBL/GenBank/DDBJ databases">
        <authorList>
            <consortium name="ELIXIR-Norway"/>
            <consortium name="Elixir Norway"/>
        </authorList>
    </citation>
    <scope>NUCLEOTIDE SEQUENCE</scope>
</reference>
<dbReference type="SUPFAM" id="SSF48371">
    <property type="entry name" value="ARM repeat"/>
    <property type="match status" value="1"/>
</dbReference>
<evidence type="ECO:0000313" key="2">
    <source>
        <dbReference type="Proteomes" id="UP001497512"/>
    </source>
</evidence>
<dbReference type="SMART" id="SM00185">
    <property type="entry name" value="ARM"/>
    <property type="match status" value="2"/>
</dbReference>
<dbReference type="PANTHER" id="PTHR46263">
    <property type="entry name" value="ARMADILLO REPEAT-CONTAINING PROTEIN 7"/>
    <property type="match status" value="1"/>
</dbReference>
<dbReference type="EMBL" id="OZ019900">
    <property type="protein sequence ID" value="CAK9233348.1"/>
    <property type="molecule type" value="Genomic_DNA"/>
</dbReference>
<accession>A0ABP0UY60</accession>
<dbReference type="PANTHER" id="PTHR46263:SF1">
    <property type="entry name" value="ARMADILLO REPEAT-CONTAINING PROTEIN 7"/>
    <property type="match status" value="1"/>
</dbReference>
<proteinExistence type="predicted"/>
<evidence type="ECO:0000313" key="1">
    <source>
        <dbReference type="EMBL" id="CAK9233348.1"/>
    </source>
</evidence>
<organism evidence="1 2">
    <name type="scientific">Sphagnum troendelagicum</name>
    <dbReference type="NCBI Taxonomy" id="128251"/>
    <lineage>
        <taxon>Eukaryota</taxon>
        <taxon>Viridiplantae</taxon>
        <taxon>Streptophyta</taxon>
        <taxon>Embryophyta</taxon>
        <taxon>Bryophyta</taxon>
        <taxon>Sphagnophytina</taxon>
        <taxon>Sphagnopsida</taxon>
        <taxon>Sphagnales</taxon>
        <taxon>Sphagnaceae</taxon>
        <taxon>Sphagnum</taxon>
    </lineage>
</organism>
<keyword evidence="2" id="KW-1185">Reference proteome</keyword>
<sequence length="183" mass="20466">MFSNAERQKERTGKYGTSRDEFLQELVTQFQQTVSEETKEQVVAHLANFAYDPFNYDILRKLHVLDLFMDCLTEANEKLIEFGVGGLCNCSPGFADPANTDVIVKNGGIPLIISCLSSPVENTVLSAIATLYYLCTPLTKKDILTPEVVECMKKYASIADVNVRFSNLAKAFLDKHVNTRTRS</sequence>
<dbReference type="Gene3D" id="1.25.10.10">
    <property type="entry name" value="Leucine-rich Repeat Variant"/>
    <property type="match status" value="1"/>
</dbReference>
<dbReference type="Pfam" id="PF00514">
    <property type="entry name" value="Arm"/>
    <property type="match status" value="1"/>
</dbReference>
<dbReference type="InterPro" id="IPR000225">
    <property type="entry name" value="Armadillo"/>
</dbReference>
<gene>
    <name evidence="1" type="ORF">CSSPTR1EN2_LOCUS21441</name>
</gene>
<dbReference type="InterPro" id="IPR011989">
    <property type="entry name" value="ARM-like"/>
</dbReference>
<dbReference type="Proteomes" id="UP001497512">
    <property type="component" value="Chromosome 8"/>
</dbReference>
<dbReference type="InterPro" id="IPR042462">
    <property type="entry name" value="ARMC7"/>
</dbReference>
<dbReference type="InterPro" id="IPR016024">
    <property type="entry name" value="ARM-type_fold"/>
</dbReference>
<protein>
    <recommendedName>
        <fullName evidence="3">Armadillo repeat-containing protein 7</fullName>
    </recommendedName>
</protein>